<evidence type="ECO:0000256" key="5">
    <source>
        <dbReference type="ARBA" id="ARBA00023136"/>
    </source>
</evidence>
<dbReference type="SUPFAM" id="SSF81342">
    <property type="entry name" value="Transmembrane di-heme cytochromes"/>
    <property type="match status" value="1"/>
</dbReference>
<dbReference type="InterPro" id="IPR051542">
    <property type="entry name" value="Hydrogenase_cytochrome"/>
</dbReference>
<evidence type="ECO:0000259" key="8">
    <source>
        <dbReference type="Pfam" id="PF01292"/>
    </source>
</evidence>
<dbReference type="Gene3D" id="1.20.950.20">
    <property type="entry name" value="Transmembrane di-heme cytochromes, Chain C"/>
    <property type="match status" value="1"/>
</dbReference>
<evidence type="ECO:0000313" key="9">
    <source>
        <dbReference type="EMBL" id="TVZ03533.1"/>
    </source>
</evidence>
<keyword evidence="4 7" id="KW-1133">Transmembrane helix</keyword>
<evidence type="ECO:0000256" key="3">
    <source>
        <dbReference type="ARBA" id="ARBA00022692"/>
    </source>
</evidence>
<evidence type="ECO:0000256" key="4">
    <source>
        <dbReference type="ARBA" id="ARBA00022989"/>
    </source>
</evidence>
<comment type="caution">
    <text evidence="9">The sequence shown here is derived from an EMBL/GenBank/DDBJ whole genome shotgun (WGS) entry which is preliminary data.</text>
</comment>
<feature type="transmembrane region" description="Helical" evidence="7">
    <location>
        <begin position="171"/>
        <end position="188"/>
    </location>
</feature>
<dbReference type="RefSeq" id="WP_145856395.1">
    <property type="nucleotide sequence ID" value="NZ_RPFW01000004.1"/>
</dbReference>
<dbReference type="EMBL" id="RPFW01000004">
    <property type="protein sequence ID" value="TVZ03533.1"/>
    <property type="molecule type" value="Genomic_DNA"/>
</dbReference>
<accession>A0A6P2C228</accession>
<dbReference type="GO" id="GO:0009055">
    <property type="term" value="F:electron transfer activity"/>
    <property type="evidence" value="ECO:0007669"/>
    <property type="project" value="InterPro"/>
</dbReference>
<keyword evidence="2" id="KW-1003">Cell membrane</keyword>
<keyword evidence="3 7" id="KW-0812">Transmembrane</keyword>
<dbReference type="OrthoDB" id="3681708at2"/>
<protein>
    <submittedName>
        <fullName evidence="9">Formate dehydrogenase</fullName>
    </submittedName>
</protein>
<dbReference type="PANTHER" id="PTHR30485">
    <property type="entry name" value="NI/FE-HYDROGENASE 1 B-TYPE CYTOCHROME SUBUNIT"/>
    <property type="match status" value="1"/>
</dbReference>
<dbReference type="GO" id="GO:0020037">
    <property type="term" value="F:heme binding"/>
    <property type="evidence" value="ECO:0007669"/>
    <property type="project" value="TreeGrafter"/>
</dbReference>
<dbReference type="InterPro" id="IPR011577">
    <property type="entry name" value="Cyt_b561_bac/Ni-Hgenase"/>
</dbReference>
<dbReference type="PANTHER" id="PTHR30485:SF0">
    <property type="entry name" value="NI_FE-HYDROGENASE 1 B-TYPE CYTOCHROME SUBUNIT-RELATED"/>
    <property type="match status" value="1"/>
</dbReference>
<feature type="compositionally biased region" description="Polar residues" evidence="6">
    <location>
        <begin position="1"/>
        <end position="10"/>
    </location>
</feature>
<dbReference type="GO" id="GO:0005886">
    <property type="term" value="C:plasma membrane"/>
    <property type="evidence" value="ECO:0007669"/>
    <property type="project" value="UniProtKB-SubCell"/>
</dbReference>
<proteinExistence type="predicted"/>
<evidence type="ECO:0000256" key="7">
    <source>
        <dbReference type="SAM" id="Phobius"/>
    </source>
</evidence>
<keyword evidence="5 7" id="KW-0472">Membrane</keyword>
<dbReference type="Proteomes" id="UP000460272">
    <property type="component" value="Unassembled WGS sequence"/>
</dbReference>
<feature type="transmembrane region" description="Helical" evidence="7">
    <location>
        <begin position="41"/>
        <end position="59"/>
    </location>
</feature>
<gene>
    <name evidence="9" type="ORF">EAS64_24475</name>
</gene>
<dbReference type="GO" id="GO:0022904">
    <property type="term" value="P:respiratory electron transport chain"/>
    <property type="evidence" value="ECO:0007669"/>
    <property type="project" value="InterPro"/>
</dbReference>
<sequence length="233" mass="25508">MPSTESSGDNTARSTPSAPESTSASIPRFSRAERMIHRTTAILMTMCILTAAILYNGSLSVPIGHRRLVELIHVYCGFALPIPMFLGILSFAYRADLRRLGRFTPADRRWLRTRTRRDGTITVGKFNAGQKLNASLACGSILVLLGTGVLMYFVGLAPLPWRSGATFVHDWFALALGLLLVGHVIFALKDPEARRGMRTGSVSRSWARTEHAAWLHDLESAAATESAAEVPEK</sequence>
<evidence type="ECO:0000313" key="10">
    <source>
        <dbReference type="Proteomes" id="UP000460272"/>
    </source>
</evidence>
<evidence type="ECO:0000256" key="6">
    <source>
        <dbReference type="SAM" id="MobiDB-lite"/>
    </source>
</evidence>
<feature type="transmembrane region" description="Helical" evidence="7">
    <location>
        <begin position="134"/>
        <end position="159"/>
    </location>
</feature>
<name>A0A6P2C228_9ACTN</name>
<dbReference type="InterPro" id="IPR016174">
    <property type="entry name" value="Di-haem_cyt_TM"/>
</dbReference>
<dbReference type="Pfam" id="PF01292">
    <property type="entry name" value="Ni_hydr_CYTB"/>
    <property type="match status" value="1"/>
</dbReference>
<organism evidence="9 10">
    <name type="scientific">Trebonia kvetii</name>
    <dbReference type="NCBI Taxonomy" id="2480626"/>
    <lineage>
        <taxon>Bacteria</taxon>
        <taxon>Bacillati</taxon>
        <taxon>Actinomycetota</taxon>
        <taxon>Actinomycetes</taxon>
        <taxon>Streptosporangiales</taxon>
        <taxon>Treboniaceae</taxon>
        <taxon>Trebonia</taxon>
    </lineage>
</organism>
<dbReference type="AlphaFoldDB" id="A0A6P2C228"/>
<feature type="region of interest" description="Disordered" evidence="6">
    <location>
        <begin position="1"/>
        <end position="26"/>
    </location>
</feature>
<evidence type="ECO:0000256" key="2">
    <source>
        <dbReference type="ARBA" id="ARBA00022475"/>
    </source>
</evidence>
<feature type="transmembrane region" description="Helical" evidence="7">
    <location>
        <begin position="71"/>
        <end position="93"/>
    </location>
</feature>
<evidence type="ECO:0000256" key="1">
    <source>
        <dbReference type="ARBA" id="ARBA00004651"/>
    </source>
</evidence>
<keyword evidence="10" id="KW-1185">Reference proteome</keyword>
<reference evidence="9 10" key="1">
    <citation type="submission" date="2018-11" db="EMBL/GenBank/DDBJ databases">
        <title>Trebonia kvetii gen.nov., sp.nov., a novel acidophilic actinobacterium, and proposal of the new actinobacterial family Treboniaceae fam. nov.</title>
        <authorList>
            <person name="Rapoport D."/>
            <person name="Sagova-Mareckova M."/>
            <person name="Sedlacek I."/>
            <person name="Provaznik J."/>
            <person name="Kralova S."/>
            <person name="Pavlinic D."/>
            <person name="Benes V."/>
            <person name="Kopecky J."/>
        </authorList>
    </citation>
    <scope>NUCLEOTIDE SEQUENCE [LARGE SCALE GENOMIC DNA]</scope>
    <source>
        <strain evidence="9 10">15Tr583</strain>
    </source>
</reference>
<feature type="compositionally biased region" description="Low complexity" evidence="6">
    <location>
        <begin position="11"/>
        <end position="26"/>
    </location>
</feature>
<feature type="domain" description="Cytochrome b561 bacterial/Ni-hydrogenase" evidence="8">
    <location>
        <begin position="28"/>
        <end position="193"/>
    </location>
</feature>
<comment type="subcellular location">
    <subcellularLocation>
        <location evidence="1">Cell membrane</location>
        <topology evidence="1">Multi-pass membrane protein</topology>
    </subcellularLocation>
</comment>